<keyword evidence="3" id="KW-1185">Reference proteome</keyword>
<protein>
    <submittedName>
        <fullName evidence="2">Uncharacterized protein</fullName>
    </submittedName>
</protein>
<dbReference type="Proteomes" id="UP000216151">
    <property type="component" value="Unassembled WGS sequence"/>
</dbReference>
<gene>
    <name evidence="2" type="ORF">B8X00_09065</name>
</gene>
<reference evidence="2 3" key="1">
    <citation type="submission" date="2017-04" db="EMBL/GenBank/DDBJ databases">
        <title>Kefir bacterial isolates.</title>
        <authorList>
            <person name="Kim Y."/>
            <person name="Blasche S."/>
            <person name="Patil K.R."/>
        </authorList>
    </citation>
    <scope>NUCLEOTIDE SEQUENCE [LARGE SCALE GENOMIC DNA]</scope>
    <source>
        <strain evidence="2 3">KR</strain>
    </source>
</reference>
<organism evidence="2 3">
    <name type="scientific">Acetobacter fabarum</name>
    <dbReference type="NCBI Taxonomy" id="483199"/>
    <lineage>
        <taxon>Bacteria</taxon>
        <taxon>Pseudomonadati</taxon>
        <taxon>Pseudomonadota</taxon>
        <taxon>Alphaproteobacteria</taxon>
        <taxon>Acetobacterales</taxon>
        <taxon>Acetobacteraceae</taxon>
        <taxon>Acetobacter</taxon>
    </lineage>
</organism>
<dbReference type="Gene3D" id="1.10.260.40">
    <property type="entry name" value="lambda repressor-like DNA-binding domains"/>
    <property type="match status" value="1"/>
</dbReference>
<sequence length="212" mass="23342">MATVQHGQHSRGPFAPWRRPYGQRFIRHWGDCSRIAAACGVTAQAVSQWKRVPERHLLIVAGLLSTTPERLRPDIAQRKLMTSTSMHPSDAAAALALLNSQTERAVSELEDLYLATQKATANLHLARSHVEEANLSYEQARMAVRRSRAAMARARRRMREAGMTIPDFAVDVQPPDHSPPPPSAPQGIGGVKPTGGQDVDRIPPQRVSPRNS</sequence>
<dbReference type="InterPro" id="IPR010982">
    <property type="entry name" value="Lambda_DNA-bd_dom_sf"/>
</dbReference>
<evidence type="ECO:0000256" key="1">
    <source>
        <dbReference type="SAM" id="MobiDB-lite"/>
    </source>
</evidence>
<dbReference type="Pfam" id="PF14549">
    <property type="entry name" value="P22_Cro"/>
    <property type="match status" value="1"/>
</dbReference>
<proteinExistence type="predicted"/>
<comment type="caution">
    <text evidence="2">The sequence shown here is derived from an EMBL/GenBank/DDBJ whole genome shotgun (WGS) entry which is preliminary data.</text>
</comment>
<dbReference type="GO" id="GO:0003677">
    <property type="term" value="F:DNA binding"/>
    <property type="evidence" value="ECO:0007669"/>
    <property type="project" value="InterPro"/>
</dbReference>
<feature type="region of interest" description="Disordered" evidence="1">
    <location>
        <begin position="169"/>
        <end position="212"/>
    </location>
</feature>
<dbReference type="EMBL" id="NCXK01000011">
    <property type="protein sequence ID" value="PAK77817.1"/>
    <property type="molecule type" value="Genomic_DNA"/>
</dbReference>
<dbReference type="RefSeq" id="WP_095349931.1">
    <property type="nucleotide sequence ID" value="NZ_NCXK01000011.1"/>
</dbReference>
<name>A0A269XWZ7_9PROT</name>
<dbReference type="OrthoDB" id="8526323at2"/>
<evidence type="ECO:0000313" key="2">
    <source>
        <dbReference type="EMBL" id="PAK77817.1"/>
    </source>
</evidence>
<evidence type="ECO:0000313" key="3">
    <source>
        <dbReference type="Proteomes" id="UP000216151"/>
    </source>
</evidence>
<accession>A0A269XWZ7</accession>
<dbReference type="SUPFAM" id="SSF47413">
    <property type="entry name" value="lambda repressor-like DNA-binding domains"/>
    <property type="match status" value="1"/>
</dbReference>
<dbReference type="AlphaFoldDB" id="A0A269XWZ7"/>